<dbReference type="InterPro" id="IPR044635">
    <property type="entry name" value="UBP14-like"/>
</dbReference>
<dbReference type="PROSITE" id="PS00973">
    <property type="entry name" value="USP_2"/>
    <property type="match status" value="1"/>
</dbReference>
<dbReference type="InterPro" id="IPR025305">
    <property type="entry name" value="UCH_repeat_domain"/>
</dbReference>
<feature type="compositionally biased region" description="Pro residues" evidence="7">
    <location>
        <begin position="756"/>
        <end position="766"/>
    </location>
</feature>
<protein>
    <recommendedName>
        <fullName evidence="2">ubiquitinyl hydrolase 1</fullName>
        <ecNumber evidence="2">3.4.19.12</ecNumber>
    </recommendedName>
</protein>
<dbReference type="PROSITE" id="PS50235">
    <property type="entry name" value="USP_3"/>
    <property type="match status" value="1"/>
</dbReference>
<dbReference type="GO" id="GO:0008233">
    <property type="term" value="F:peptidase activity"/>
    <property type="evidence" value="ECO:0007669"/>
    <property type="project" value="UniProtKB-KW"/>
</dbReference>
<dbReference type="PANTHER" id="PTHR43982:SF6">
    <property type="entry name" value="UBIQUITIN CARBOXYL-TERMINAL HYDROLASE 2-RELATED"/>
    <property type="match status" value="1"/>
</dbReference>
<evidence type="ECO:0000256" key="5">
    <source>
        <dbReference type="ARBA" id="ARBA00022801"/>
    </source>
</evidence>
<comment type="catalytic activity">
    <reaction evidence="1">
        <text>Thiol-dependent hydrolysis of ester, thioester, amide, peptide and isopeptide bonds formed by the C-terminal Gly of ubiquitin (a 76-residue protein attached to proteins as an intracellular targeting signal).</text>
        <dbReference type="EC" id="3.4.19.12"/>
    </reaction>
</comment>
<evidence type="ECO:0000256" key="6">
    <source>
        <dbReference type="ARBA" id="ARBA00022807"/>
    </source>
</evidence>
<dbReference type="InterPro" id="IPR001394">
    <property type="entry name" value="Peptidase_C19_UCH"/>
</dbReference>
<keyword evidence="10" id="KW-1185">Reference proteome</keyword>
<dbReference type="GO" id="GO:0006508">
    <property type="term" value="P:proteolysis"/>
    <property type="evidence" value="ECO:0007669"/>
    <property type="project" value="UniProtKB-KW"/>
</dbReference>
<dbReference type="InterPro" id="IPR038765">
    <property type="entry name" value="Papain-like_cys_pep_sf"/>
</dbReference>
<evidence type="ECO:0000259" key="8">
    <source>
        <dbReference type="PROSITE" id="PS50235"/>
    </source>
</evidence>
<dbReference type="SUPFAM" id="SSF54001">
    <property type="entry name" value="Cysteine proteinases"/>
    <property type="match status" value="1"/>
</dbReference>
<evidence type="ECO:0000256" key="4">
    <source>
        <dbReference type="ARBA" id="ARBA00022786"/>
    </source>
</evidence>
<dbReference type="Pfam" id="PF00443">
    <property type="entry name" value="UCH"/>
    <property type="match status" value="2"/>
</dbReference>
<feature type="domain" description="USP" evidence="8">
    <location>
        <begin position="578"/>
        <end position="1113"/>
    </location>
</feature>
<dbReference type="InterPro" id="IPR028889">
    <property type="entry name" value="USP"/>
</dbReference>
<dbReference type="InterPro" id="IPR018200">
    <property type="entry name" value="USP_CS"/>
</dbReference>
<evidence type="ECO:0000256" key="7">
    <source>
        <dbReference type="SAM" id="MobiDB-lite"/>
    </source>
</evidence>
<sequence length="1167" mass="130919">MAPGKTAPRLLQDLLTYDPRREERAGRNLLTSAPPEHTSAREGIPAVPRANCRHALVRKDEQSLLPGAEGDQDAMYKVASYCTQCRWHIDIIVDFKGQQTSRGICGRQNAEFPLHHLEYVGDYNNESNGPTILKGSRNFGFHCTNEACPIAVRIDMKPPRFTDHDQELMTNKAQLRRRFEKSREIIGEREGETMSRSVDGPDFLDTFLRDSLNPVPGKNRIPLLNRKFGKTFWRDCDSILTKLGFKYTVELNEEEGTEVEAWYLPQPEPEHDPFESSLRTTIQDARYELNTMILAFPENERPNVRHQPMYPVPSQGDIELLLACHDYEKSGRTRSTSDREEDHPESLQYEVAILASQGILSKRDIADAWRGIGIEPTHGPALTDEIIINQFRSRLADVAPAQREEQRRHLKTIGIARGSESIQREASESIDTYEEALSWLDLDASQPDDFVVTMFSLKTGDNPSCTESARKAVSVIAEHRNSDRLREYLHTGSMSEAEMDLSEAYALFDISAMSDRKNIDLSVLESSLALAAPNDVAKLQKAFALVQQDQAQNYNNKEQKPKEPGSRVNDYPLESWPVGCRNNGNTCYLNSVLQFLFTIKPLRDLVLNFETYRQDPSPEALKNKKVGRTVVTPQRVATAQKFVLELQSLFQLMIQAPTDNILPTKHLAELALCKTDSPELEVIAPDAQSQDSKELPNGTEVASKTGEASAVNSNDTVMGDRDDAKKGDAKNDDVKDSDSAEAADIKPESNDNLSPPTRPPPIPPRPGAQEPVKGPQKSKDDAIAESARQQDAAEVMGNVLDLLSCAVKGEGFLRDGEQDDLIKNLFYSDVTVVRNTTDKVEKSSEHRHNHLVSAGGRNRHLYAALDDDFGLSELEEGGGSKYEYIAQPAPIQVVNVRRLQFNMEKKQQVRDTAQLSLDDVLYLDRYLEATNTLSGEKLLQLRKGQWAKQQELQRLSARCKELQVTDTEDLDLADAVEETAMFTENFFAGVEQQMFDSLPTPPPEELPSNLHERAKVLKEELEVIKAAMTQLETEIDTVFKQYQDHGYRLHATFVHRGGTGSGHYLIYIKDFQNNTWREYNDETVKPYSEQDIFGTGSGSLAAGSTGIVFVKENQVDMLTEAVFRKPDASAAETTTTEAEKKDVEMTDMPASKIKYDGMEVIEGIEKS</sequence>
<keyword evidence="3 9" id="KW-0645">Protease</keyword>
<dbReference type="Proteomes" id="UP001521222">
    <property type="component" value="Unassembled WGS sequence"/>
</dbReference>
<evidence type="ECO:0000256" key="2">
    <source>
        <dbReference type="ARBA" id="ARBA00012759"/>
    </source>
</evidence>
<dbReference type="EC" id="3.4.19.12" evidence="2"/>
<comment type="caution">
    <text evidence="9">The sequence shown here is derived from an EMBL/GenBank/DDBJ whole genome shotgun (WGS) entry which is preliminary data.</text>
</comment>
<dbReference type="Gene3D" id="3.90.70.10">
    <property type="entry name" value="Cysteine proteinases"/>
    <property type="match status" value="2"/>
</dbReference>
<keyword evidence="6" id="KW-0788">Thiol protease</keyword>
<name>A0ABR3QUG9_9PLEO</name>
<gene>
    <name evidence="9" type="primary">UBP2</name>
    <name evidence="9" type="ORF">SLS59_008166</name>
</gene>
<feature type="region of interest" description="Disordered" evidence="7">
    <location>
        <begin position="22"/>
        <end position="45"/>
    </location>
</feature>
<evidence type="ECO:0000256" key="1">
    <source>
        <dbReference type="ARBA" id="ARBA00000707"/>
    </source>
</evidence>
<dbReference type="PANTHER" id="PTHR43982">
    <property type="entry name" value="UBIQUITIN CARBOXYL-TERMINAL HYDROLASE"/>
    <property type="match status" value="1"/>
</dbReference>
<evidence type="ECO:0000313" key="10">
    <source>
        <dbReference type="Proteomes" id="UP001521222"/>
    </source>
</evidence>
<evidence type="ECO:0000313" key="9">
    <source>
        <dbReference type="EMBL" id="KAL1595529.1"/>
    </source>
</evidence>
<accession>A0ABR3QUG9</accession>
<dbReference type="EMBL" id="JAKIXB020000031">
    <property type="protein sequence ID" value="KAL1595529.1"/>
    <property type="molecule type" value="Genomic_DNA"/>
</dbReference>
<keyword evidence="5" id="KW-0378">Hydrolase</keyword>
<proteinExistence type="predicted"/>
<feature type="region of interest" description="Disordered" evidence="7">
    <location>
        <begin position="685"/>
        <end position="789"/>
    </location>
</feature>
<evidence type="ECO:0000256" key="3">
    <source>
        <dbReference type="ARBA" id="ARBA00022670"/>
    </source>
</evidence>
<feature type="compositionally biased region" description="Basic and acidic residues" evidence="7">
    <location>
        <begin position="718"/>
        <end position="749"/>
    </location>
</feature>
<keyword evidence="4" id="KW-0833">Ubl conjugation pathway</keyword>
<reference evidence="9 10" key="1">
    <citation type="submission" date="2024-02" db="EMBL/GenBank/DDBJ databases">
        <title>De novo assembly and annotation of 12 fungi associated with fruit tree decline syndrome in Ontario, Canada.</title>
        <authorList>
            <person name="Sulman M."/>
            <person name="Ellouze W."/>
            <person name="Ilyukhin E."/>
        </authorList>
    </citation>
    <scope>NUCLEOTIDE SEQUENCE [LARGE SCALE GENOMIC DNA]</scope>
    <source>
        <strain evidence="9 10">M97-236</strain>
    </source>
</reference>
<organism evidence="9 10">
    <name type="scientific">Nothophoma quercina</name>
    <dbReference type="NCBI Taxonomy" id="749835"/>
    <lineage>
        <taxon>Eukaryota</taxon>
        <taxon>Fungi</taxon>
        <taxon>Dikarya</taxon>
        <taxon>Ascomycota</taxon>
        <taxon>Pezizomycotina</taxon>
        <taxon>Dothideomycetes</taxon>
        <taxon>Pleosporomycetidae</taxon>
        <taxon>Pleosporales</taxon>
        <taxon>Pleosporineae</taxon>
        <taxon>Didymellaceae</taxon>
        <taxon>Nothophoma</taxon>
    </lineage>
</organism>
<dbReference type="Pfam" id="PF13446">
    <property type="entry name" value="RPT"/>
    <property type="match status" value="2"/>
</dbReference>